<sequence length="38" mass="4390">MYTSGWPRIRISVGRGLGLHPLQDQRRSYLDFGQSEVL</sequence>
<accession>A0A0E9RZU0</accession>
<organism evidence="1">
    <name type="scientific">Anguilla anguilla</name>
    <name type="common">European freshwater eel</name>
    <name type="synonym">Muraena anguilla</name>
    <dbReference type="NCBI Taxonomy" id="7936"/>
    <lineage>
        <taxon>Eukaryota</taxon>
        <taxon>Metazoa</taxon>
        <taxon>Chordata</taxon>
        <taxon>Craniata</taxon>
        <taxon>Vertebrata</taxon>
        <taxon>Euteleostomi</taxon>
        <taxon>Actinopterygii</taxon>
        <taxon>Neopterygii</taxon>
        <taxon>Teleostei</taxon>
        <taxon>Anguilliformes</taxon>
        <taxon>Anguillidae</taxon>
        <taxon>Anguilla</taxon>
    </lineage>
</organism>
<reference evidence="1" key="1">
    <citation type="submission" date="2014-11" db="EMBL/GenBank/DDBJ databases">
        <authorList>
            <person name="Amaro Gonzalez C."/>
        </authorList>
    </citation>
    <scope>NUCLEOTIDE SEQUENCE</scope>
</reference>
<protein>
    <submittedName>
        <fullName evidence="1">Uncharacterized protein</fullName>
    </submittedName>
</protein>
<proteinExistence type="predicted"/>
<reference evidence="1" key="2">
    <citation type="journal article" date="2015" name="Fish Shellfish Immunol.">
        <title>Early steps in the European eel (Anguilla anguilla)-Vibrio vulnificus interaction in the gills: Role of the RtxA13 toxin.</title>
        <authorList>
            <person name="Callol A."/>
            <person name="Pajuelo D."/>
            <person name="Ebbesson L."/>
            <person name="Teles M."/>
            <person name="MacKenzie S."/>
            <person name="Amaro C."/>
        </authorList>
    </citation>
    <scope>NUCLEOTIDE SEQUENCE</scope>
</reference>
<dbReference type="EMBL" id="GBXM01073966">
    <property type="protein sequence ID" value="JAH34611.1"/>
    <property type="molecule type" value="Transcribed_RNA"/>
</dbReference>
<dbReference type="AlphaFoldDB" id="A0A0E9RZU0"/>
<name>A0A0E9RZU0_ANGAN</name>
<evidence type="ECO:0000313" key="1">
    <source>
        <dbReference type="EMBL" id="JAH34611.1"/>
    </source>
</evidence>